<comment type="similarity">
    <text evidence="10">Belongs to the PlsY family.</text>
</comment>
<keyword evidence="2 10" id="KW-0444">Lipid biosynthesis</keyword>
<dbReference type="SMART" id="SM01207">
    <property type="entry name" value="G3P_acyltransf"/>
    <property type="match status" value="1"/>
</dbReference>
<evidence type="ECO:0000256" key="5">
    <source>
        <dbReference type="ARBA" id="ARBA00022989"/>
    </source>
</evidence>
<evidence type="ECO:0000256" key="2">
    <source>
        <dbReference type="ARBA" id="ARBA00022516"/>
    </source>
</evidence>
<organism evidence="11 12">
    <name type="scientific">Tepidibacter hydrothermalis</name>
    <dbReference type="NCBI Taxonomy" id="3036126"/>
    <lineage>
        <taxon>Bacteria</taxon>
        <taxon>Bacillati</taxon>
        <taxon>Bacillota</taxon>
        <taxon>Clostridia</taxon>
        <taxon>Peptostreptococcales</taxon>
        <taxon>Peptostreptococcaceae</taxon>
        <taxon>Tepidibacter</taxon>
    </lineage>
</organism>
<keyword evidence="1 10" id="KW-1003">Cell membrane</keyword>
<keyword evidence="12" id="KW-1185">Reference proteome</keyword>
<feature type="transmembrane region" description="Helical" evidence="10">
    <location>
        <begin position="55"/>
        <end position="77"/>
    </location>
</feature>
<comment type="catalytic activity">
    <reaction evidence="10">
        <text>an acyl phosphate + sn-glycerol 3-phosphate = a 1-acyl-sn-glycero-3-phosphate + phosphate</text>
        <dbReference type="Rhea" id="RHEA:34075"/>
        <dbReference type="ChEBI" id="CHEBI:43474"/>
        <dbReference type="ChEBI" id="CHEBI:57597"/>
        <dbReference type="ChEBI" id="CHEBI:57970"/>
        <dbReference type="ChEBI" id="CHEBI:59918"/>
        <dbReference type="EC" id="2.3.1.275"/>
    </reaction>
</comment>
<dbReference type="HAMAP" id="MF_01043">
    <property type="entry name" value="PlsY"/>
    <property type="match status" value="1"/>
</dbReference>
<keyword evidence="7 10" id="KW-0472">Membrane</keyword>
<evidence type="ECO:0000256" key="4">
    <source>
        <dbReference type="ARBA" id="ARBA00022692"/>
    </source>
</evidence>
<dbReference type="EMBL" id="CP120733">
    <property type="protein sequence ID" value="WFD09834.1"/>
    <property type="molecule type" value="Genomic_DNA"/>
</dbReference>
<gene>
    <name evidence="10" type="primary">plsY</name>
    <name evidence="11" type="ORF">P4S50_15760</name>
</gene>
<dbReference type="InterPro" id="IPR003811">
    <property type="entry name" value="G3P_acylTferase_PlsY"/>
</dbReference>
<dbReference type="GO" id="GO:0016746">
    <property type="term" value="F:acyltransferase activity"/>
    <property type="evidence" value="ECO:0007669"/>
    <property type="project" value="UniProtKB-KW"/>
</dbReference>
<dbReference type="Pfam" id="PF02660">
    <property type="entry name" value="G3P_acyltransf"/>
    <property type="match status" value="1"/>
</dbReference>
<keyword evidence="8 10" id="KW-0594">Phospholipid biosynthesis</keyword>
<keyword evidence="11" id="KW-0012">Acyltransferase</keyword>
<evidence type="ECO:0000256" key="6">
    <source>
        <dbReference type="ARBA" id="ARBA00023098"/>
    </source>
</evidence>
<name>A0ABY8EAA8_9FIRM</name>
<keyword evidence="6 10" id="KW-0443">Lipid metabolism</keyword>
<evidence type="ECO:0000313" key="12">
    <source>
        <dbReference type="Proteomes" id="UP001222800"/>
    </source>
</evidence>
<keyword evidence="9 10" id="KW-1208">Phospholipid metabolism</keyword>
<dbReference type="PANTHER" id="PTHR30309:SF0">
    <property type="entry name" value="GLYCEROL-3-PHOSPHATE ACYLTRANSFERASE-RELATED"/>
    <property type="match status" value="1"/>
</dbReference>
<evidence type="ECO:0000256" key="9">
    <source>
        <dbReference type="ARBA" id="ARBA00023264"/>
    </source>
</evidence>
<evidence type="ECO:0000256" key="3">
    <source>
        <dbReference type="ARBA" id="ARBA00022679"/>
    </source>
</evidence>
<reference evidence="11 12" key="1">
    <citation type="submission" date="2023-03" db="EMBL/GenBank/DDBJ databases">
        <title>Complete genome sequence of Tepidibacter sp. SWIR-1, isolated from a deep-sea hydrothermal vent.</title>
        <authorList>
            <person name="Li X."/>
        </authorList>
    </citation>
    <scope>NUCLEOTIDE SEQUENCE [LARGE SCALE GENOMIC DNA]</scope>
    <source>
        <strain evidence="11 12">SWIR-1</strain>
    </source>
</reference>
<comment type="subcellular location">
    <subcellularLocation>
        <location evidence="10">Cell membrane</location>
        <topology evidence="10">Multi-pass membrane protein</topology>
    </subcellularLocation>
</comment>
<feature type="transmembrane region" description="Helical" evidence="10">
    <location>
        <begin position="6"/>
        <end position="25"/>
    </location>
</feature>
<comment type="pathway">
    <text evidence="10">Lipid metabolism; phospholipid metabolism.</text>
</comment>
<evidence type="ECO:0000256" key="10">
    <source>
        <dbReference type="HAMAP-Rule" id="MF_01043"/>
    </source>
</evidence>
<evidence type="ECO:0000256" key="7">
    <source>
        <dbReference type="ARBA" id="ARBA00023136"/>
    </source>
</evidence>
<protein>
    <recommendedName>
        <fullName evidence="10">Glycerol-3-phosphate acyltransferase</fullName>
    </recommendedName>
    <alternativeName>
        <fullName evidence="10">Acyl-PO4 G3P acyltransferase</fullName>
    </alternativeName>
    <alternativeName>
        <fullName evidence="10">Acyl-phosphate--glycerol-3-phosphate acyltransferase</fullName>
    </alternativeName>
    <alternativeName>
        <fullName evidence="10">G3P acyltransferase</fullName>
        <shortName evidence="10">GPAT</shortName>
        <ecNumber evidence="10">2.3.1.275</ecNumber>
    </alternativeName>
    <alternativeName>
        <fullName evidence="10">Lysophosphatidic acid synthase</fullName>
        <shortName evidence="10">LPA synthase</shortName>
    </alternativeName>
</protein>
<keyword evidence="3 10" id="KW-0808">Transferase</keyword>
<accession>A0ABY8EAA8</accession>
<comment type="subunit">
    <text evidence="10">Probably interacts with PlsX.</text>
</comment>
<dbReference type="RefSeq" id="WP_277731787.1">
    <property type="nucleotide sequence ID" value="NZ_CP120733.1"/>
</dbReference>
<feature type="transmembrane region" description="Helical" evidence="10">
    <location>
        <begin position="163"/>
        <end position="180"/>
    </location>
</feature>
<keyword evidence="5 10" id="KW-1133">Transmembrane helix</keyword>
<feature type="transmembrane region" description="Helical" evidence="10">
    <location>
        <begin position="83"/>
        <end position="101"/>
    </location>
</feature>
<dbReference type="EC" id="2.3.1.275" evidence="10"/>
<evidence type="ECO:0000256" key="8">
    <source>
        <dbReference type="ARBA" id="ARBA00023209"/>
    </source>
</evidence>
<feature type="transmembrane region" description="Helical" evidence="10">
    <location>
        <begin position="113"/>
        <end position="138"/>
    </location>
</feature>
<evidence type="ECO:0000313" key="11">
    <source>
        <dbReference type="EMBL" id="WFD09834.1"/>
    </source>
</evidence>
<comment type="function">
    <text evidence="10">Catalyzes the transfer of an acyl group from acyl-phosphate (acyl-PO(4)) to glycerol-3-phosphate (G3P) to form lysophosphatidic acid (LPA). This enzyme utilizes acyl-phosphate as fatty acyl donor, but not acyl-CoA or acyl-ACP.</text>
</comment>
<dbReference type="PANTHER" id="PTHR30309">
    <property type="entry name" value="INNER MEMBRANE PROTEIN YGIH"/>
    <property type="match status" value="1"/>
</dbReference>
<dbReference type="Proteomes" id="UP001222800">
    <property type="component" value="Chromosome"/>
</dbReference>
<proteinExistence type="inferred from homology"/>
<evidence type="ECO:0000256" key="1">
    <source>
        <dbReference type="ARBA" id="ARBA00022475"/>
    </source>
</evidence>
<sequence length="194" mass="21850">MYIKLFFIMMSSYLLGCFNTGYYLVRLLYGKDIRDIGSLSTGATNVSRLYGKKGFLIVLLGDSLKGFLAILMCKYLLGETSIVIQICLILVVLGHIFPIQLNFKGGKGIAVSLGAFLCFDYNLLILMSISFFILFIFLRDYKISGLGAYILLPIEVLFKNGRLIDSISLTLITLVIIYAHKKNIQDYILKLKLK</sequence>
<keyword evidence="4 10" id="KW-0812">Transmembrane</keyword>